<dbReference type="Proteomes" id="UP000678393">
    <property type="component" value="Unassembled WGS sequence"/>
</dbReference>
<sequence length="431" mass="47956">MDKRRINFCVHIRKKYFGEDNRPSTGMGMIVFAIPLLIPGIVITAVAFQDETGFSRFSALHVFGMVLLGADILLLIAGIALCVRFQSKVVPDDALQVISSHRKIRKEVNMDTVTTMSHSELPQKGTEFSAQCCPSIPPVNYFLNKDHKKTNPEQSASTGAAFSSFCQKEVAGAAYSKTSLDNNSSSDESYDSDDCFSGSYIVNETIIADRTTQGIECERDTTKVPKTDFRNIATTVVISELMRPNNFFQSSKTDSVLEIQENVSNKLQHSTHSTTVLKTRKENMQHEISSHINDHTIVSGETPNEVKQASDIHNTNCSPLSRRRLLGFSSESVLTLPKTPLNPDISPVPSRRVLTQHTLSLEENIADSRSSVFSVATELQDLGIRQQGNIRKTDDPLWCSERKQNSFQPAVRPVSFPSQNMKEHGRDLKCL</sequence>
<gene>
    <name evidence="2" type="ORF">CUNI_LOCUS14453</name>
</gene>
<evidence type="ECO:0000256" key="1">
    <source>
        <dbReference type="SAM" id="Phobius"/>
    </source>
</evidence>
<feature type="transmembrane region" description="Helical" evidence="1">
    <location>
        <begin position="26"/>
        <end position="48"/>
    </location>
</feature>
<dbReference type="EMBL" id="CAJHNH020003257">
    <property type="protein sequence ID" value="CAG5128895.1"/>
    <property type="molecule type" value="Genomic_DNA"/>
</dbReference>
<organism evidence="2 3">
    <name type="scientific">Candidula unifasciata</name>
    <dbReference type="NCBI Taxonomy" id="100452"/>
    <lineage>
        <taxon>Eukaryota</taxon>
        <taxon>Metazoa</taxon>
        <taxon>Spiralia</taxon>
        <taxon>Lophotrochozoa</taxon>
        <taxon>Mollusca</taxon>
        <taxon>Gastropoda</taxon>
        <taxon>Heterobranchia</taxon>
        <taxon>Euthyneura</taxon>
        <taxon>Panpulmonata</taxon>
        <taxon>Eupulmonata</taxon>
        <taxon>Stylommatophora</taxon>
        <taxon>Helicina</taxon>
        <taxon>Helicoidea</taxon>
        <taxon>Geomitridae</taxon>
        <taxon>Candidula</taxon>
    </lineage>
</organism>
<keyword evidence="1" id="KW-0472">Membrane</keyword>
<evidence type="ECO:0000313" key="3">
    <source>
        <dbReference type="Proteomes" id="UP000678393"/>
    </source>
</evidence>
<protein>
    <submittedName>
        <fullName evidence="2">Uncharacterized protein</fullName>
    </submittedName>
</protein>
<dbReference type="OrthoDB" id="6154202at2759"/>
<keyword evidence="1" id="KW-0812">Transmembrane</keyword>
<accession>A0A8S3ZMA3</accession>
<proteinExistence type="predicted"/>
<feature type="transmembrane region" description="Helical" evidence="1">
    <location>
        <begin position="60"/>
        <end position="81"/>
    </location>
</feature>
<name>A0A8S3ZMA3_9EUPU</name>
<keyword evidence="3" id="KW-1185">Reference proteome</keyword>
<dbReference type="AlphaFoldDB" id="A0A8S3ZMA3"/>
<evidence type="ECO:0000313" key="2">
    <source>
        <dbReference type="EMBL" id="CAG5128895.1"/>
    </source>
</evidence>
<keyword evidence="1" id="KW-1133">Transmembrane helix</keyword>
<comment type="caution">
    <text evidence="2">The sequence shown here is derived from an EMBL/GenBank/DDBJ whole genome shotgun (WGS) entry which is preliminary data.</text>
</comment>
<reference evidence="2" key="1">
    <citation type="submission" date="2021-04" db="EMBL/GenBank/DDBJ databases">
        <authorList>
            <consortium name="Molecular Ecology Group"/>
        </authorList>
    </citation>
    <scope>NUCLEOTIDE SEQUENCE</scope>
</reference>